<keyword evidence="1" id="KW-0732">Signal</keyword>
<reference evidence="2 3" key="1">
    <citation type="submission" date="2020-04" db="EMBL/GenBank/DDBJ databases">
        <authorList>
            <person name="Basu S."/>
            <person name="Maruthanayagam V."/>
            <person name="Chakraborty S."/>
            <person name="Pramanik A."/>
            <person name="Mukherjee J."/>
            <person name="Brink B."/>
        </authorList>
    </citation>
    <scope>NUCLEOTIDE SEQUENCE [LARGE SCALE GENOMIC DNA]</scope>
    <source>
        <strain evidence="2 3">AP17</strain>
    </source>
</reference>
<protein>
    <submittedName>
        <fullName evidence="2">PEP-CTERM sorting domain-containing protein</fullName>
    </submittedName>
</protein>
<keyword evidence="3" id="KW-1185">Reference proteome</keyword>
<name>A0A6H1TZW8_9CYAN</name>
<dbReference type="NCBIfam" id="TIGR02595">
    <property type="entry name" value="PEP_CTERM"/>
    <property type="match status" value="1"/>
</dbReference>
<evidence type="ECO:0000313" key="3">
    <source>
        <dbReference type="Proteomes" id="UP000500857"/>
    </source>
</evidence>
<feature type="signal peptide" evidence="1">
    <location>
        <begin position="1"/>
        <end position="28"/>
    </location>
</feature>
<sequence length="342" mass="35108">MAGLLKNLLLSASVIAGVGAMASAPAFAASLSGASLSGTGSNTYGINPAADFEIWDYAPGSSSVLESYGTNTSNLLGVLGGTGSSPGGNVELFRSSEVGLNNSEFLNYDGVSSLDVSFDDGTSLTFSSLTAQDLFGSSLDTSYSGNTLAVQWFNDAWNANVGNVMTGVNNILAANPLAGYMLGVGPTVDNESELFTVLGSVGGSEYSSRENLFDAFYNAGGFQRTVDANIAYVKKDGDRVNWGLAGHADLLFYAPAEIQGLLSNAGISLQASELVKVNDEIFYTFAGVGSDVIGDDGISFNMTYEGGTTVAAAVPEPSVMLGLMAVGGLVAASKRRKAVKDA</sequence>
<evidence type="ECO:0000313" key="2">
    <source>
        <dbReference type="EMBL" id="QIZ71460.1"/>
    </source>
</evidence>
<dbReference type="Proteomes" id="UP000500857">
    <property type="component" value="Chromosome"/>
</dbReference>
<evidence type="ECO:0000256" key="1">
    <source>
        <dbReference type="SAM" id="SignalP"/>
    </source>
</evidence>
<gene>
    <name evidence="2" type="ORF">HCG48_13440</name>
</gene>
<dbReference type="NCBIfam" id="NF038130">
    <property type="entry name" value="PEP_NF038130"/>
    <property type="match status" value="1"/>
</dbReference>
<feature type="chain" id="PRO_5026128790" evidence="1">
    <location>
        <begin position="29"/>
        <end position="342"/>
    </location>
</feature>
<dbReference type="RefSeq" id="WP_168569612.1">
    <property type="nucleotide sequence ID" value="NZ_CP051167.1"/>
</dbReference>
<dbReference type="InterPro" id="IPR013424">
    <property type="entry name" value="Ice-binding_C"/>
</dbReference>
<dbReference type="KEGG" id="oxy:HCG48_13440"/>
<dbReference type="EMBL" id="CP051167">
    <property type="protein sequence ID" value="QIZ71460.1"/>
    <property type="molecule type" value="Genomic_DNA"/>
</dbReference>
<dbReference type="AlphaFoldDB" id="A0A6H1TZW8"/>
<accession>A0A6H1TZW8</accession>
<organism evidence="2 3">
    <name type="scientific">Oxynema aestuarii AP17</name>
    <dbReference type="NCBI Taxonomy" id="2064643"/>
    <lineage>
        <taxon>Bacteria</taxon>
        <taxon>Bacillati</taxon>
        <taxon>Cyanobacteriota</taxon>
        <taxon>Cyanophyceae</taxon>
        <taxon>Oscillatoriophycideae</taxon>
        <taxon>Oscillatoriales</taxon>
        <taxon>Oscillatoriaceae</taxon>
        <taxon>Oxynema</taxon>
        <taxon>Oxynema aestuarii</taxon>
    </lineage>
</organism>
<proteinExistence type="predicted"/>